<keyword evidence="2" id="KW-1185">Reference proteome</keyword>
<proteinExistence type="predicted"/>
<dbReference type="AlphaFoldDB" id="A0AAN7S3T7"/>
<evidence type="ECO:0000313" key="2">
    <source>
        <dbReference type="Proteomes" id="UP001333110"/>
    </source>
</evidence>
<organism evidence="1 2">
    <name type="scientific">Mycteria americana</name>
    <name type="common">Wood stork</name>
    <dbReference type="NCBI Taxonomy" id="33587"/>
    <lineage>
        <taxon>Eukaryota</taxon>
        <taxon>Metazoa</taxon>
        <taxon>Chordata</taxon>
        <taxon>Craniata</taxon>
        <taxon>Vertebrata</taxon>
        <taxon>Euteleostomi</taxon>
        <taxon>Archelosauria</taxon>
        <taxon>Archosauria</taxon>
        <taxon>Dinosauria</taxon>
        <taxon>Saurischia</taxon>
        <taxon>Theropoda</taxon>
        <taxon>Coelurosauria</taxon>
        <taxon>Aves</taxon>
        <taxon>Neognathae</taxon>
        <taxon>Neoaves</taxon>
        <taxon>Aequornithes</taxon>
        <taxon>Ciconiiformes</taxon>
        <taxon>Ciconiidae</taxon>
        <taxon>Mycteria</taxon>
    </lineage>
</organism>
<accession>A0AAN7S3T7</accession>
<protein>
    <submittedName>
        <fullName evidence="1">Uncharacterized protein</fullName>
    </submittedName>
</protein>
<reference evidence="1 2" key="1">
    <citation type="journal article" date="2023" name="J. Hered.">
        <title>Chromosome-level genome of the wood stork (Mycteria americana) provides insight into avian chromosome evolution.</title>
        <authorList>
            <person name="Flamio R. Jr."/>
            <person name="Ramstad K.M."/>
        </authorList>
    </citation>
    <scope>NUCLEOTIDE SEQUENCE [LARGE SCALE GENOMIC DNA]</scope>
    <source>
        <strain evidence="1">JAX WOST 10</strain>
    </source>
</reference>
<comment type="caution">
    <text evidence="1">The sequence shown here is derived from an EMBL/GenBank/DDBJ whole genome shotgun (WGS) entry which is preliminary data.</text>
</comment>
<gene>
    <name evidence="1" type="ORF">QYF61_017870</name>
</gene>
<dbReference type="Proteomes" id="UP001333110">
    <property type="component" value="Unassembled WGS sequence"/>
</dbReference>
<dbReference type="EMBL" id="JAUNZN010000002">
    <property type="protein sequence ID" value="KAK4827432.1"/>
    <property type="molecule type" value="Genomic_DNA"/>
</dbReference>
<name>A0AAN7S3T7_MYCAM</name>
<sequence length="109" mass="11900">MPRPLVVFISTAEVLVEGEELTHLGSQALQLFGVPSTGKINKLAQVQQRATRMVEGWSACPEGTGLVQPREEMASGAPNSNLPIFLRRLLRGWSFIAVHGGKMRTMVTN</sequence>
<evidence type="ECO:0000313" key="1">
    <source>
        <dbReference type="EMBL" id="KAK4827432.1"/>
    </source>
</evidence>